<dbReference type="OrthoDB" id="4981341at2"/>
<sequence length="226" mass="24611">MSDAGEFIDAALQRESSWSRAEELRSRLGKEPGADGLRFYGASVGAVRGTVRNAGRRYPGLSHDEITALSSELWSVPVFERRLAAAVLLQANVTLLTNSDLTRLEGFIREARARDLVDPLAVEVVGPLLDGLDLLARLRADSVLDRWMRDPDPWLRRAALLSPLLALRAGRGDWDRFVRHAGSVSGDLSGRSAPDSDAAVVREAVSRVLADTAKKRPELQFTSVGG</sequence>
<comment type="caution">
    <text evidence="1">The sequence shown here is derived from an EMBL/GenBank/DDBJ whole genome shotgun (WGS) entry which is preliminary data.</text>
</comment>
<dbReference type="InterPro" id="IPR014825">
    <property type="entry name" value="DNA_alkylation"/>
</dbReference>
<proteinExistence type="predicted"/>
<protein>
    <submittedName>
        <fullName evidence="1">DNA alkylation repair enzyme</fullName>
    </submittedName>
</protein>
<dbReference type="RefSeq" id="WP_120950060.1">
    <property type="nucleotide sequence ID" value="NZ_RBIR01000001.1"/>
</dbReference>
<dbReference type="Gene3D" id="1.25.10.90">
    <property type="match status" value="1"/>
</dbReference>
<gene>
    <name evidence="1" type="ORF">C8D78_0241</name>
</gene>
<dbReference type="SUPFAM" id="SSF48371">
    <property type="entry name" value="ARM repeat"/>
    <property type="match status" value="1"/>
</dbReference>
<reference evidence="1 2" key="1">
    <citation type="submission" date="2018-10" db="EMBL/GenBank/DDBJ databases">
        <title>Genomic Encyclopedia of Type Strains, Phase IV (KMG-IV): sequencing the most valuable type-strain genomes for metagenomic binning, comparative biology and taxonomic classification.</title>
        <authorList>
            <person name="Goeker M."/>
        </authorList>
    </citation>
    <scope>NUCLEOTIDE SEQUENCE [LARGE SCALE GENOMIC DNA]</scope>
    <source>
        <strain evidence="1 2">DSM 25586</strain>
    </source>
</reference>
<dbReference type="Proteomes" id="UP000276055">
    <property type="component" value="Unassembled WGS sequence"/>
</dbReference>
<dbReference type="InterPro" id="IPR016024">
    <property type="entry name" value="ARM-type_fold"/>
</dbReference>
<evidence type="ECO:0000313" key="2">
    <source>
        <dbReference type="Proteomes" id="UP000276055"/>
    </source>
</evidence>
<organism evidence="1 2">
    <name type="scientific">Arthrobacter oryzae</name>
    <dbReference type="NCBI Taxonomy" id="409290"/>
    <lineage>
        <taxon>Bacteria</taxon>
        <taxon>Bacillati</taxon>
        <taxon>Actinomycetota</taxon>
        <taxon>Actinomycetes</taxon>
        <taxon>Micrococcales</taxon>
        <taxon>Micrococcaceae</taxon>
        <taxon>Arthrobacter</taxon>
    </lineage>
</organism>
<dbReference type="AlphaFoldDB" id="A0A495FL00"/>
<dbReference type="Pfam" id="PF08713">
    <property type="entry name" value="DNA_alkylation"/>
    <property type="match status" value="1"/>
</dbReference>
<evidence type="ECO:0000313" key="1">
    <source>
        <dbReference type="EMBL" id="RKR29924.1"/>
    </source>
</evidence>
<accession>A0A495FL00</accession>
<dbReference type="EMBL" id="RBIR01000001">
    <property type="protein sequence ID" value="RKR29924.1"/>
    <property type="molecule type" value="Genomic_DNA"/>
</dbReference>
<name>A0A495FL00_9MICC</name>